<keyword evidence="4" id="KW-1185">Reference proteome</keyword>
<dbReference type="InterPro" id="IPR001938">
    <property type="entry name" value="Thaumatin"/>
</dbReference>
<organism evidence="3 4">
    <name type="scientific">Escallonia herrerae</name>
    <dbReference type="NCBI Taxonomy" id="1293975"/>
    <lineage>
        <taxon>Eukaryota</taxon>
        <taxon>Viridiplantae</taxon>
        <taxon>Streptophyta</taxon>
        <taxon>Embryophyta</taxon>
        <taxon>Tracheophyta</taxon>
        <taxon>Spermatophyta</taxon>
        <taxon>Magnoliopsida</taxon>
        <taxon>eudicotyledons</taxon>
        <taxon>Gunneridae</taxon>
        <taxon>Pentapetalae</taxon>
        <taxon>asterids</taxon>
        <taxon>campanulids</taxon>
        <taxon>Escalloniales</taxon>
        <taxon>Escalloniaceae</taxon>
        <taxon>Escallonia</taxon>
    </lineage>
</organism>
<dbReference type="Pfam" id="PF00314">
    <property type="entry name" value="Thaumatin"/>
    <property type="match status" value="2"/>
</dbReference>
<proteinExistence type="predicted"/>
<comment type="caution">
    <text evidence="3">The sequence shown here is derived from an EMBL/GenBank/DDBJ whole genome shotgun (WGS) entry which is preliminary data.</text>
</comment>
<reference evidence="3" key="1">
    <citation type="submission" date="2022-12" db="EMBL/GenBank/DDBJ databases">
        <title>Draft genome assemblies for two species of Escallonia (Escalloniales).</title>
        <authorList>
            <person name="Chanderbali A."/>
            <person name="Dervinis C."/>
            <person name="Anghel I."/>
            <person name="Soltis D."/>
            <person name="Soltis P."/>
            <person name="Zapata F."/>
        </authorList>
    </citation>
    <scope>NUCLEOTIDE SEQUENCE</scope>
    <source>
        <strain evidence="3">UCBG64.0493</strain>
        <tissue evidence="3">Leaf</tissue>
    </source>
</reference>
<dbReference type="InterPro" id="IPR037176">
    <property type="entry name" value="Osmotin/thaumatin-like_sf"/>
</dbReference>
<evidence type="ECO:0000256" key="2">
    <source>
        <dbReference type="SAM" id="SignalP"/>
    </source>
</evidence>
<keyword evidence="1" id="KW-1015">Disulfide bond</keyword>
<accession>A0AA88W408</accession>
<dbReference type="Gene3D" id="2.60.110.10">
    <property type="entry name" value="Thaumatin"/>
    <property type="match status" value="2"/>
</dbReference>
<dbReference type="PANTHER" id="PTHR31048">
    <property type="entry name" value="OS03G0233200 PROTEIN"/>
    <property type="match status" value="1"/>
</dbReference>
<dbReference type="EMBL" id="JAVXUP010000884">
    <property type="protein sequence ID" value="KAK3019293.1"/>
    <property type="molecule type" value="Genomic_DNA"/>
</dbReference>
<dbReference type="PIRSF" id="PIRSF002703">
    <property type="entry name" value="Thaumatin"/>
    <property type="match status" value="1"/>
</dbReference>
<dbReference type="PRINTS" id="PR00347">
    <property type="entry name" value="THAUMATIN"/>
</dbReference>
<dbReference type="SUPFAM" id="SSF49870">
    <property type="entry name" value="Osmotin, thaumatin-like protein"/>
    <property type="match status" value="1"/>
</dbReference>
<dbReference type="Proteomes" id="UP001188597">
    <property type="component" value="Unassembled WGS sequence"/>
</dbReference>
<protein>
    <recommendedName>
        <fullName evidence="5">Thaumatin-like protein</fullName>
    </recommendedName>
</protein>
<sequence>MMSFKSLPMFSSIFLLISILFTSTNAAIFDIRNNCPFTVWAGAVPGGGRQLGRGQTWSLNVPASTKGGRIWPRTNCKFDGSGRGTCKQNKDFFDISLADGFNVAMEFIPTSKGCTRGPRCTVDIKGQCPNELKAPDGCNNPCTVFKTGQMWTDETPEVFQG</sequence>
<name>A0AA88W408_9ASTE</name>
<dbReference type="PROSITE" id="PS51367">
    <property type="entry name" value="THAUMATIN_2"/>
    <property type="match status" value="1"/>
</dbReference>
<evidence type="ECO:0000256" key="1">
    <source>
        <dbReference type="PIRSR" id="PIRSR002703-1"/>
    </source>
</evidence>
<feature type="signal peptide" evidence="2">
    <location>
        <begin position="1"/>
        <end position="26"/>
    </location>
</feature>
<evidence type="ECO:0008006" key="5">
    <source>
        <dbReference type="Google" id="ProtNLM"/>
    </source>
</evidence>
<evidence type="ECO:0000313" key="4">
    <source>
        <dbReference type="Proteomes" id="UP001188597"/>
    </source>
</evidence>
<feature type="disulfide bond" evidence="1">
    <location>
        <begin position="128"/>
        <end position="138"/>
    </location>
</feature>
<dbReference type="AlphaFoldDB" id="A0AA88W408"/>
<evidence type="ECO:0000313" key="3">
    <source>
        <dbReference type="EMBL" id="KAK3019293.1"/>
    </source>
</evidence>
<keyword evidence="2" id="KW-0732">Signal</keyword>
<dbReference type="SMART" id="SM00205">
    <property type="entry name" value="THN"/>
    <property type="match status" value="1"/>
</dbReference>
<gene>
    <name evidence="3" type="ORF">RJ639_004613</name>
</gene>
<feature type="chain" id="PRO_5041681314" description="Thaumatin-like protein" evidence="2">
    <location>
        <begin position="27"/>
        <end position="161"/>
    </location>
</feature>
<feature type="disulfide bond" evidence="1">
    <location>
        <begin position="76"/>
        <end position="86"/>
    </location>
</feature>